<comment type="caution">
    <text evidence="1">The sequence shown here is derived from an EMBL/GenBank/DDBJ whole genome shotgun (WGS) entry which is preliminary data.</text>
</comment>
<accession>A0ABR2RJ46</accession>
<reference evidence="1 2" key="1">
    <citation type="journal article" date="2024" name="G3 (Bethesda)">
        <title>Genome assembly of Hibiscus sabdariffa L. provides insights into metabolisms of medicinal natural products.</title>
        <authorList>
            <person name="Kim T."/>
        </authorList>
    </citation>
    <scope>NUCLEOTIDE SEQUENCE [LARGE SCALE GENOMIC DNA]</scope>
    <source>
        <strain evidence="1">TK-2024</strain>
        <tissue evidence="1">Old leaves</tissue>
    </source>
</reference>
<evidence type="ECO:0000313" key="1">
    <source>
        <dbReference type="EMBL" id="KAK9012956.1"/>
    </source>
</evidence>
<sequence>MKLVENGIQGVVELKQLYKEKVFSSCGCFVPRAVLMDLEPGTMDSVQTGPYGQITLFLDNLRLRIVTVCKLLTMKKDVDEVGKISRFIKGKFEELDREILVVFFPSDQGICYHWDIYSSRSCSTVATDNFSLANKIGEGGFVDVCYVNLRGEDYNNKLAQLGARKSNKSKLLIAKFKYEDSLNWPP</sequence>
<dbReference type="InterPro" id="IPR036525">
    <property type="entry name" value="Tubulin/FtsZ_GTPase_sf"/>
</dbReference>
<dbReference type="EMBL" id="JBBPBN010000022">
    <property type="protein sequence ID" value="KAK9012956.1"/>
    <property type="molecule type" value="Genomic_DNA"/>
</dbReference>
<protein>
    <submittedName>
        <fullName evidence="1">Uncharacterized protein</fullName>
    </submittedName>
</protein>
<name>A0ABR2RJ46_9ROSI</name>
<evidence type="ECO:0000313" key="2">
    <source>
        <dbReference type="Proteomes" id="UP001396334"/>
    </source>
</evidence>
<dbReference type="Gene3D" id="3.40.50.1440">
    <property type="entry name" value="Tubulin/FtsZ, GTPase domain"/>
    <property type="match status" value="1"/>
</dbReference>
<keyword evidence="2" id="KW-1185">Reference proteome</keyword>
<dbReference type="Proteomes" id="UP001396334">
    <property type="component" value="Unassembled WGS sequence"/>
</dbReference>
<organism evidence="1 2">
    <name type="scientific">Hibiscus sabdariffa</name>
    <name type="common">roselle</name>
    <dbReference type="NCBI Taxonomy" id="183260"/>
    <lineage>
        <taxon>Eukaryota</taxon>
        <taxon>Viridiplantae</taxon>
        <taxon>Streptophyta</taxon>
        <taxon>Embryophyta</taxon>
        <taxon>Tracheophyta</taxon>
        <taxon>Spermatophyta</taxon>
        <taxon>Magnoliopsida</taxon>
        <taxon>eudicotyledons</taxon>
        <taxon>Gunneridae</taxon>
        <taxon>Pentapetalae</taxon>
        <taxon>rosids</taxon>
        <taxon>malvids</taxon>
        <taxon>Malvales</taxon>
        <taxon>Malvaceae</taxon>
        <taxon>Malvoideae</taxon>
        <taxon>Hibiscus</taxon>
    </lineage>
</organism>
<gene>
    <name evidence="1" type="ORF">V6N11_040985</name>
</gene>
<dbReference type="SUPFAM" id="SSF52490">
    <property type="entry name" value="Tubulin nucleotide-binding domain-like"/>
    <property type="match status" value="1"/>
</dbReference>
<proteinExistence type="predicted"/>